<sequence length="95" mass="10700">MPFFNEASRIYNQIEVDFLRSCYTHAAIMLEESDRGYSGRDLASLTLLLYDSGLRDHNYITELAARLANKKFMDRRQKSMAANSNLQGTNSSAGG</sequence>
<name>A0A849KTJ8_9HYPH</name>
<gene>
    <name evidence="1" type="ORF">HKX02_10845</name>
</gene>
<organism evidence="1 2">
    <name type="scientific">Ochrobactrum soli</name>
    <dbReference type="NCBI Taxonomy" id="2448455"/>
    <lineage>
        <taxon>Bacteria</taxon>
        <taxon>Pseudomonadati</taxon>
        <taxon>Pseudomonadota</taxon>
        <taxon>Alphaproteobacteria</taxon>
        <taxon>Hyphomicrobiales</taxon>
        <taxon>Brucellaceae</taxon>
        <taxon>Brucella/Ochrobactrum group</taxon>
        <taxon>Ochrobactrum</taxon>
    </lineage>
</organism>
<comment type="caution">
    <text evidence="1">The sequence shown here is derived from an EMBL/GenBank/DDBJ whole genome shotgun (WGS) entry which is preliminary data.</text>
</comment>
<keyword evidence="2" id="KW-1185">Reference proteome</keyword>
<proteinExistence type="predicted"/>
<protein>
    <submittedName>
        <fullName evidence="1">Uncharacterized protein</fullName>
    </submittedName>
</protein>
<dbReference type="AlphaFoldDB" id="A0A849KTJ8"/>
<dbReference type="Proteomes" id="UP000574931">
    <property type="component" value="Unassembled WGS sequence"/>
</dbReference>
<reference evidence="1 2" key="1">
    <citation type="submission" date="2020-05" db="EMBL/GenBank/DDBJ databases">
        <title>Draft Genome Sequence of Ochrobactrum soli Isolated from Stable Fly Gut.</title>
        <authorList>
            <person name="Pileggi M.T."/>
            <person name="Vazhakkala L.J."/>
            <person name="Wong C.N."/>
        </authorList>
    </citation>
    <scope>NUCLEOTIDE SEQUENCE [LARGE SCALE GENOMIC DNA]</scope>
    <source>
        <strain evidence="1 2">MTP-C0764</strain>
    </source>
</reference>
<dbReference type="EMBL" id="JABFCY010000006">
    <property type="protein sequence ID" value="NNU60754.1"/>
    <property type="molecule type" value="Genomic_DNA"/>
</dbReference>
<dbReference type="RefSeq" id="WP_109365594.1">
    <property type="nucleotide sequence ID" value="NZ_JABFCY010000006.1"/>
</dbReference>
<accession>A0A849KTJ8</accession>
<evidence type="ECO:0000313" key="2">
    <source>
        <dbReference type="Proteomes" id="UP000574931"/>
    </source>
</evidence>
<evidence type="ECO:0000313" key="1">
    <source>
        <dbReference type="EMBL" id="NNU60754.1"/>
    </source>
</evidence>